<dbReference type="Proteomes" id="UP000691718">
    <property type="component" value="Unassembled WGS sequence"/>
</dbReference>
<dbReference type="OrthoDB" id="69711at2759"/>
<evidence type="ECO:0000313" key="7">
    <source>
        <dbReference type="Proteomes" id="UP000691718"/>
    </source>
</evidence>
<keyword evidence="5" id="KW-0206">Cytoskeleton</keyword>
<dbReference type="Pfam" id="PF21033">
    <property type="entry name" value="RMD1-3"/>
    <property type="match status" value="1"/>
</dbReference>
<sequence>MQVNKALLASSVVFSIISKPTYKKVNYVYNTNKKNNYKFMRKGILGLGLFWSKSTSNTSNEIQEDVNICLEKADKEFDNGHYEDCYNTLIKSKFQNDVDVNWRICRVLYTMAKDSKYDQSYKKDLIKQAYTIIAYELPKSGDCSAVHKWYALILDAKTSFEGYKERIKHLEKIKEHLDFAVALNPNDATTLHMLGEWCYQLSEMPWHQRKTTELLFYSLPKSSYEDALEYFLKAESVHPRFYSINLLRLGSCYLKLNKEDQAKYYLQLAASYPAKSNEDHQANKEATELLKKLK</sequence>
<proteinExistence type="predicted"/>
<organism evidence="6 7">
    <name type="scientific">Parnassius apollo</name>
    <name type="common">Apollo butterfly</name>
    <name type="synonym">Papilio apollo</name>
    <dbReference type="NCBI Taxonomy" id="110799"/>
    <lineage>
        <taxon>Eukaryota</taxon>
        <taxon>Metazoa</taxon>
        <taxon>Ecdysozoa</taxon>
        <taxon>Arthropoda</taxon>
        <taxon>Hexapoda</taxon>
        <taxon>Insecta</taxon>
        <taxon>Pterygota</taxon>
        <taxon>Neoptera</taxon>
        <taxon>Endopterygota</taxon>
        <taxon>Lepidoptera</taxon>
        <taxon>Glossata</taxon>
        <taxon>Ditrysia</taxon>
        <taxon>Papilionoidea</taxon>
        <taxon>Papilionidae</taxon>
        <taxon>Parnassiinae</taxon>
        <taxon>Parnassini</taxon>
        <taxon>Parnassius</taxon>
        <taxon>Parnassius</taxon>
    </lineage>
</organism>
<evidence type="ECO:0000256" key="4">
    <source>
        <dbReference type="ARBA" id="ARBA00022803"/>
    </source>
</evidence>
<dbReference type="GO" id="GO:0005876">
    <property type="term" value="C:spindle microtubule"/>
    <property type="evidence" value="ECO:0007669"/>
    <property type="project" value="TreeGrafter"/>
</dbReference>
<dbReference type="EMBL" id="CAJQZP010000693">
    <property type="protein sequence ID" value="CAG4979087.1"/>
    <property type="molecule type" value="Genomic_DNA"/>
</dbReference>
<comment type="caution">
    <text evidence="6">The sequence shown here is derived from an EMBL/GenBank/DDBJ whole genome shotgun (WGS) entry which is preliminary data.</text>
</comment>
<evidence type="ECO:0000256" key="3">
    <source>
        <dbReference type="ARBA" id="ARBA00022737"/>
    </source>
</evidence>
<gene>
    <name evidence="6" type="ORF">PAPOLLO_LOCUS9828</name>
</gene>
<reference evidence="6" key="1">
    <citation type="submission" date="2021-04" db="EMBL/GenBank/DDBJ databases">
        <authorList>
            <person name="Tunstrom K."/>
        </authorList>
    </citation>
    <scope>NUCLEOTIDE SEQUENCE</scope>
</reference>
<dbReference type="AlphaFoldDB" id="A0A8S3WSJ8"/>
<dbReference type="GO" id="GO:0008017">
    <property type="term" value="F:microtubule binding"/>
    <property type="evidence" value="ECO:0007669"/>
    <property type="project" value="TreeGrafter"/>
</dbReference>
<keyword evidence="4" id="KW-0802">TPR repeat</keyword>
<evidence type="ECO:0000256" key="5">
    <source>
        <dbReference type="ARBA" id="ARBA00023212"/>
    </source>
</evidence>
<keyword evidence="3" id="KW-0677">Repeat</keyword>
<keyword evidence="7" id="KW-1185">Reference proteome</keyword>
<evidence type="ECO:0000313" key="6">
    <source>
        <dbReference type="EMBL" id="CAG4979087.1"/>
    </source>
</evidence>
<name>A0A8S3WSJ8_PARAO</name>
<accession>A0A8S3WSJ8</accession>
<dbReference type="GO" id="GO:0097431">
    <property type="term" value="C:mitotic spindle pole"/>
    <property type="evidence" value="ECO:0007669"/>
    <property type="project" value="TreeGrafter"/>
</dbReference>
<evidence type="ECO:0000256" key="2">
    <source>
        <dbReference type="ARBA" id="ARBA00022490"/>
    </source>
</evidence>
<evidence type="ECO:0000256" key="1">
    <source>
        <dbReference type="ARBA" id="ARBA00004245"/>
    </source>
</evidence>
<dbReference type="InterPro" id="IPR049039">
    <property type="entry name" value="RMD1-3_a_helical_rpt"/>
</dbReference>
<comment type="subcellular location">
    <subcellularLocation>
        <location evidence="1">Cytoplasm</location>
        <location evidence="1">Cytoskeleton</location>
    </subcellularLocation>
</comment>
<protein>
    <submittedName>
        <fullName evidence="6">(apollo) hypothetical protein</fullName>
    </submittedName>
</protein>
<dbReference type="PANTHER" id="PTHR16056">
    <property type="entry name" value="REGULATOR OF MICROTUBULE DYNAMICS PROTEIN"/>
    <property type="match status" value="1"/>
</dbReference>
<keyword evidence="2" id="KW-0963">Cytoplasm</keyword>
<dbReference type="GO" id="GO:0005739">
    <property type="term" value="C:mitochondrion"/>
    <property type="evidence" value="ECO:0007669"/>
    <property type="project" value="TreeGrafter"/>
</dbReference>
<dbReference type="PANTHER" id="PTHR16056:SF16">
    <property type="entry name" value="REGULATOR OF MICROTUBULE DYNAMICS PROTEIN 1"/>
    <property type="match status" value="1"/>
</dbReference>